<dbReference type="RefSeq" id="WP_161339999.1">
    <property type="nucleotide sequence ID" value="NZ_JBHSDG010000003.1"/>
</dbReference>
<evidence type="ECO:0000256" key="2">
    <source>
        <dbReference type="SAM" id="SignalP"/>
    </source>
</evidence>
<organism evidence="3 4">
    <name type="scientific">Sneathiella chungangensis</name>
    <dbReference type="NCBI Taxonomy" id="1418234"/>
    <lineage>
        <taxon>Bacteria</taxon>
        <taxon>Pseudomonadati</taxon>
        <taxon>Pseudomonadota</taxon>
        <taxon>Alphaproteobacteria</taxon>
        <taxon>Sneathiellales</taxon>
        <taxon>Sneathiellaceae</taxon>
        <taxon>Sneathiella</taxon>
    </lineage>
</organism>
<dbReference type="AlphaFoldDB" id="A0A845MHU2"/>
<dbReference type="EMBL" id="WTVA01000015">
    <property type="protein sequence ID" value="MZR23538.1"/>
    <property type="molecule type" value="Genomic_DNA"/>
</dbReference>
<gene>
    <name evidence="3" type="ORF">GQF03_14460</name>
</gene>
<feature type="region of interest" description="Disordered" evidence="1">
    <location>
        <begin position="31"/>
        <end position="64"/>
    </location>
</feature>
<protein>
    <recommendedName>
        <fullName evidence="5">Antifreeze glycopeptide</fullName>
    </recommendedName>
</protein>
<proteinExistence type="predicted"/>
<keyword evidence="4" id="KW-1185">Reference proteome</keyword>
<evidence type="ECO:0000256" key="1">
    <source>
        <dbReference type="SAM" id="MobiDB-lite"/>
    </source>
</evidence>
<feature type="chain" id="PRO_5032508597" description="Antifreeze glycopeptide" evidence="2">
    <location>
        <begin position="30"/>
        <end position="598"/>
    </location>
</feature>
<name>A0A845MHU2_9PROT</name>
<keyword evidence="2" id="KW-0732">Signal</keyword>
<feature type="compositionally biased region" description="Low complexity" evidence="1">
    <location>
        <begin position="42"/>
        <end position="64"/>
    </location>
</feature>
<dbReference type="Proteomes" id="UP000445696">
    <property type="component" value="Unassembled WGS sequence"/>
</dbReference>
<sequence>MTSSRSRTARLLAASLMASVAITVYSAEAQEKPRSLVPPLGQTPSQQTDSTSPASSTQTPPEQTKVIEGSRIKGAVVVQSLGGLDPASIGTLTASTGGFGPNMWQGTKPERVVTLLKFLPIPSASPEMQRLFRRLLLTAAVIPQGLKQPLELIKLRLDKLLEAGLVPDAAELIARIPASSMSPDINRVAVELNMLQGKNEEACRLADGSQAVAEDNFWTKTDVFCNLISGNMARAEIGINLLDETAGEDPLFFALFDRLAGGSSTLPENDQALTPLHFAMMSRAGAHLPYPDIEKAGYAFLWALATDEKANINERFTAAYESLGVGSIPPVLPRRLISAGAFTDGAEEVADLGRIASLYRDAIAATDDLEKARILGELWTAGESDGSYLAASSLTMPLLLQMTPADYGGAFELDALRLSLVAGEEQSAIAWERGVRRGALKGDFAAREAARKRIARASAYMLISGTSGIARWNAATFDVADLDHGDDVAQTENVGLYLNVMEIFGEPVPEDLWSSALDLGQVPRLSLSNQVIQRNLASAAAAGRVGETVALALSALGEEGPGMVSTETLGSVLTALKTVGLEAEARQLALEAAVSRNL</sequence>
<comment type="caution">
    <text evidence="3">The sequence shown here is derived from an EMBL/GenBank/DDBJ whole genome shotgun (WGS) entry which is preliminary data.</text>
</comment>
<dbReference type="OrthoDB" id="8477642at2"/>
<evidence type="ECO:0000313" key="4">
    <source>
        <dbReference type="Proteomes" id="UP000445696"/>
    </source>
</evidence>
<evidence type="ECO:0008006" key="5">
    <source>
        <dbReference type="Google" id="ProtNLM"/>
    </source>
</evidence>
<reference evidence="3 4" key="1">
    <citation type="journal article" date="2014" name="Int. J. Syst. Evol. Microbiol.">
        <title>Sneathiella chungangensis sp. nov., isolated from a marine sand, and emended description of the genus Sneathiella.</title>
        <authorList>
            <person name="Siamphan C."/>
            <person name="Kim H."/>
            <person name="Lee J.S."/>
            <person name="Kim W."/>
        </authorList>
    </citation>
    <scope>NUCLEOTIDE SEQUENCE [LARGE SCALE GENOMIC DNA]</scope>
    <source>
        <strain evidence="3 4">KCTC 32476</strain>
    </source>
</reference>
<accession>A0A845MHU2</accession>
<feature type="signal peptide" evidence="2">
    <location>
        <begin position="1"/>
        <end position="29"/>
    </location>
</feature>
<evidence type="ECO:0000313" key="3">
    <source>
        <dbReference type="EMBL" id="MZR23538.1"/>
    </source>
</evidence>